<dbReference type="InterPro" id="IPR013424">
    <property type="entry name" value="Ice-binding_C"/>
</dbReference>
<keyword evidence="1" id="KW-0472">Membrane</keyword>
<proteinExistence type="predicted"/>
<feature type="transmembrane region" description="Helical" evidence="1">
    <location>
        <begin position="26"/>
        <end position="43"/>
    </location>
</feature>
<keyword evidence="1" id="KW-1133">Transmembrane helix</keyword>
<evidence type="ECO:0000313" key="4">
    <source>
        <dbReference type="Proteomes" id="UP000515292"/>
    </source>
</evidence>
<name>A0A7G5IM68_9SPHN</name>
<feature type="domain" description="Ice-binding protein C-terminal" evidence="2">
    <location>
        <begin position="22"/>
        <end position="45"/>
    </location>
</feature>
<dbReference type="AlphaFoldDB" id="A0A7G5IM68"/>
<reference evidence="3 4" key="1">
    <citation type="submission" date="2020-07" db="EMBL/GenBank/DDBJ databases">
        <title>Complete genome sequence for Sandaracinobacter sp. M6.</title>
        <authorList>
            <person name="Tang Y."/>
            <person name="Liu Q."/>
            <person name="Guo Z."/>
            <person name="Lei P."/>
            <person name="Huang B."/>
        </authorList>
    </citation>
    <scope>NUCLEOTIDE SEQUENCE [LARGE SCALE GENOMIC DNA]</scope>
    <source>
        <strain evidence="3 4">M6</strain>
    </source>
</reference>
<protein>
    <submittedName>
        <fullName evidence="3">PEP-CTERM sorting domain-containing protein</fullName>
    </submittedName>
</protein>
<evidence type="ECO:0000256" key="1">
    <source>
        <dbReference type="SAM" id="Phobius"/>
    </source>
</evidence>
<dbReference type="Pfam" id="PF07589">
    <property type="entry name" value="PEP-CTERM"/>
    <property type="match status" value="1"/>
</dbReference>
<gene>
    <name evidence="3" type="ORF">H3309_00900</name>
</gene>
<accession>A0A7G5IM68</accession>
<dbReference type="EMBL" id="CP059851">
    <property type="protein sequence ID" value="QMW24460.1"/>
    <property type="molecule type" value="Genomic_DNA"/>
</dbReference>
<dbReference type="NCBIfam" id="TIGR02595">
    <property type="entry name" value="PEP_CTERM"/>
    <property type="match status" value="1"/>
</dbReference>
<dbReference type="KEGG" id="sand:H3309_00900"/>
<evidence type="ECO:0000259" key="2">
    <source>
        <dbReference type="Pfam" id="PF07589"/>
    </source>
</evidence>
<organism evidence="3 4">
    <name type="scientific">Sandaracinobacteroides saxicola</name>
    <dbReference type="NCBI Taxonomy" id="2759707"/>
    <lineage>
        <taxon>Bacteria</taxon>
        <taxon>Pseudomonadati</taxon>
        <taxon>Pseudomonadota</taxon>
        <taxon>Alphaproteobacteria</taxon>
        <taxon>Sphingomonadales</taxon>
        <taxon>Sphingosinicellaceae</taxon>
        <taxon>Sandaracinobacteroides</taxon>
    </lineage>
</organism>
<keyword evidence="1" id="KW-0812">Transmembrane</keyword>
<dbReference type="NCBIfam" id="NF035944">
    <property type="entry name" value="PEPxxWA-CTERM"/>
    <property type="match status" value="1"/>
</dbReference>
<dbReference type="Proteomes" id="UP000515292">
    <property type="component" value="Chromosome"/>
</dbReference>
<keyword evidence="4" id="KW-1185">Reference proteome</keyword>
<sequence length="51" mass="5444">MVGGYESDNHTVGFFNDITGSAVPEPATWAMMIIGFGLVGSAMRRQRLALA</sequence>
<evidence type="ECO:0000313" key="3">
    <source>
        <dbReference type="EMBL" id="QMW24460.1"/>
    </source>
</evidence>